<name>A0A8J4Y5K7_CHIOP</name>
<keyword evidence="2" id="KW-1185">Reference proteome</keyword>
<evidence type="ECO:0000313" key="2">
    <source>
        <dbReference type="Proteomes" id="UP000770661"/>
    </source>
</evidence>
<accession>A0A8J4Y5K7</accession>
<dbReference type="EMBL" id="JACEEZ010016813">
    <property type="protein sequence ID" value="KAG0717989.1"/>
    <property type="molecule type" value="Genomic_DNA"/>
</dbReference>
<comment type="caution">
    <text evidence="1">The sequence shown here is derived from an EMBL/GenBank/DDBJ whole genome shotgun (WGS) entry which is preliminary data.</text>
</comment>
<dbReference type="Proteomes" id="UP000770661">
    <property type="component" value="Unassembled WGS sequence"/>
</dbReference>
<dbReference type="AlphaFoldDB" id="A0A8J4Y5K7"/>
<sequence>MRGLTLVSPYFSPASASKSGSGEPAVVLTLTRQQRDEDTFGVCEHDSCPHVEGHRTLDLLGLRTLITLSCRRLGRENAPLHRPGPAVGDLLVSGNVDQDILRYLCEISPPASPLNSVLYGISFKLDSRCHWTLKPVSDESFSHKLSGTIALVLSFLPRKPTPTISYPGAPLVKSLADAMAILPGPPQLLGSQGTGYGPERPANIKYYLRQCPWSRERTSETDPQLCTRHRPGRSCGDRRHWLKTMLEAHVPGQRYVAYTQWTRRGPPWRAGGGVAVCFKEGGASSKHLDVVPPLMEVMFFRILLADRSATCVRHDRPPRQGTRLAPSTSLGPGTDLMLEHTCRHVLVVVGPNHHLETACL</sequence>
<gene>
    <name evidence="1" type="ORF">GWK47_053364</name>
</gene>
<evidence type="ECO:0000313" key="1">
    <source>
        <dbReference type="EMBL" id="KAG0717989.1"/>
    </source>
</evidence>
<dbReference type="OrthoDB" id="6382096at2759"/>
<proteinExistence type="predicted"/>
<reference evidence="1" key="1">
    <citation type="submission" date="2020-07" db="EMBL/GenBank/DDBJ databases">
        <title>The High-quality genome of the commercially important snow crab, Chionoecetes opilio.</title>
        <authorList>
            <person name="Jeong J.-H."/>
            <person name="Ryu S."/>
        </authorList>
    </citation>
    <scope>NUCLEOTIDE SEQUENCE</scope>
    <source>
        <strain evidence="1">MADBK_172401_WGS</strain>
        <tissue evidence="1">Digestive gland</tissue>
    </source>
</reference>
<protein>
    <submittedName>
        <fullName evidence="1">Uncharacterized protein</fullName>
    </submittedName>
</protein>
<organism evidence="1 2">
    <name type="scientific">Chionoecetes opilio</name>
    <name type="common">Atlantic snow crab</name>
    <name type="synonym">Cancer opilio</name>
    <dbReference type="NCBI Taxonomy" id="41210"/>
    <lineage>
        <taxon>Eukaryota</taxon>
        <taxon>Metazoa</taxon>
        <taxon>Ecdysozoa</taxon>
        <taxon>Arthropoda</taxon>
        <taxon>Crustacea</taxon>
        <taxon>Multicrustacea</taxon>
        <taxon>Malacostraca</taxon>
        <taxon>Eumalacostraca</taxon>
        <taxon>Eucarida</taxon>
        <taxon>Decapoda</taxon>
        <taxon>Pleocyemata</taxon>
        <taxon>Brachyura</taxon>
        <taxon>Eubrachyura</taxon>
        <taxon>Majoidea</taxon>
        <taxon>Majidae</taxon>
        <taxon>Chionoecetes</taxon>
    </lineage>
</organism>